<keyword evidence="2" id="KW-1185">Reference proteome</keyword>
<proteinExistence type="predicted"/>
<dbReference type="Proteomes" id="UP000010478">
    <property type="component" value="Chromosome"/>
</dbReference>
<accession>K9VI88</accession>
<reference evidence="1 2" key="1">
    <citation type="submission" date="2012-05" db="EMBL/GenBank/DDBJ databases">
        <title>Finished chromosome of genome of Oscillatoria sp. PCC 7112.</title>
        <authorList>
            <consortium name="US DOE Joint Genome Institute"/>
            <person name="Gugger M."/>
            <person name="Coursin T."/>
            <person name="Rippka R."/>
            <person name="Tandeau De Marsac N."/>
            <person name="Huntemann M."/>
            <person name="Wei C.-L."/>
            <person name="Han J."/>
            <person name="Detter J.C."/>
            <person name="Han C."/>
            <person name="Tapia R."/>
            <person name="Davenport K."/>
            <person name="Daligault H."/>
            <person name="Erkkila T."/>
            <person name="Gu W."/>
            <person name="Munk A.C.C."/>
            <person name="Teshima H."/>
            <person name="Xu Y."/>
            <person name="Chain P."/>
            <person name="Chen A."/>
            <person name="Krypides N."/>
            <person name="Mavromatis K."/>
            <person name="Markowitz V."/>
            <person name="Szeto E."/>
            <person name="Ivanova N."/>
            <person name="Mikhailova N."/>
            <person name="Ovchinnikova G."/>
            <person name="Pagani I."/>
            <person name="Pati A."/>
            <person name="Goodwin L."/>
            <person name="Peters L."/>
            <person name="Pitluck S."/>
            <person name="Woyke T."/>
            <person name="Kerfeld C."/>
        </authorList>
    </citation>
    <scope>NUCLEOTIDE SEQUENCE [LARGE SCALE GENOMIC DNA]</scope>
    <source>
        <strain evidence="1 2">PCC 7112</strain>
    </source>
</reference>
<protein>
    <submittedName>
        <fullName evidence="1">Uncharacterized protein</fullName>
    </submittedName>
</protein>
<dbReference type="AlphaFoldDB" id="K9VI88"/>
<evidence type="ECO:0000313" key="2">
    <source>
        <dbReference type="Proteomes" id="UP000010478"/>
    </source>
</evidence>
<sequence length="103" mass="11566">MVNQGAIPDESPRNLPEQLLLQDAKAGNCIVIHCGTDRLLGDAPRLIAVYGGNSEDWDKMTSIEAFEINGASVQVHWFRNSHTLQDVEFKFKRQYPKTAPKNL</sequence>
<dbReference type="STRING" id="179408.Osc7112_2824"/>
<evidence type="ECO:0000313" key="1">
    <source>
        <dbReference type="EMBL" id="AFZ07229.1"/>
    </source>
</evidence>
<gene>
    <name evidence="1" type="ORF">Osc7112_2824</name>
</gene>
<dbReference type="EMBL" id="CP003614">
    <property type="protein sequence ID" value="AFZ07229.1"/>
    <property type="molecule type" value="Genomic_DNA"/>
</dbReference>
<dbReference type="RefSeq" id="WP_015176513.1">
    <property type="nucleotide sequence ID" value="NC_019729.1"/>
</dbReference>
<dbReference type="HOGENOM" id="CLU_2274533_0_0_3"/>
<organism evidence="1 2">
    <name type="scientific">Phormidium nigroviride PCC 7112</name>
    <dbReference type="NCBI Taxonomy" id="179408"/>
    <lineage>
        <taxon>Bacteria</taxon>
        <taxon>Bacillati</taxon>
        <taxon>Cyanobacteriota</taxon>
        <taxon>Cyanophyceae</taxon>
        <taxon>Oscillatoriophycideae</taxon>
        <taxon>Oscillatoriales</taxon>
        <taxon>Oscillatoriaceae</taxon>
        <taxon>Phormidium</taxon>
    </lineage>
</organism>
<name>K9VI88_9CYAN</name>
<dbReference type="KEGG" id="oni:Osc7112_2824"/>